<evidence type="ECO:0000256" key="2">
    <source>
        <dbReference type="ARBA" id="ARBA00022741"/>
    </source>
</evidence>
<keyword evidence="1" id="KW-0493">Microtubule</keyword>
<dbReference type="AlphaFoldDB" id="A0A0B0PQC0"/>
<dbReference type="GO" id="GO:0007019">
    <property type="term" value="P:microtubule depolymerization"/>
    <property type="evidence" value="ECO:0007669"/>
    <property type="project" value="TreeGrafter"/>
</dbReference>
<dbReference type="InterPro" id="IPR036961">
    <property type="entry name" value="Kinesin_motor_dom_sf"/>
</dbReference>
<organism evidence="10 11">
    <name type="scientific">Gossypium arboreum</name>
    <name type="common">Tree cotton</name>
    <name type="synonym">Gossypium nanking</name>
    <dbReference type="NCBI Taxonomy" id="29729"/>
    <lineage>
        <taxon>Eukaryota</taxon>
        <taxon>Viridiplantae</taxon>
        <taxon>Streptophyta</taxon>
        <taxon>Embryophyta</taxon>
        <taxon>Tracheophyta</taxon>
        <taxon>Spermatophyta</taxon>
        <taxon>Magnoliopsida</taxon>
        <taxon>eudicotyledons</taxon>
        <taxon>Gunneridae</taxon>
        <taxon>Pentapetalae</taxon>
        <taxon>rosids</taxon>
        <taxon>malvids</taxon>
        <taxon>Malvales</taxon>
        <taxon>Malvaceae</taxon>
        <taxon>Malvoideae</taxon>
        <taxon>Gossypium</taxon>
    </lineage>
</organism>
<evidence type="ECO:0000256" key="6">
    <source>
        <dbReference type="PROSITE-ProRule" id="PRU00283"/>
    </source>
</evidence>
<evidence type="ECO:0000256" key="7">
    <source>
        <dbReference type="SAM" id="Coils"/>
    </source>
</evidence>
<evidence type="ECO:0000256" key="3">
    <source>
        <dbReference type="ARBA" id="ARBA00022840"/>
    </source>
</evidence>
<feature type="region of interest" description="Disordered" evidence="8">
    <location>
        <begin position="215"/>
        <end position="307"/>
    </location>
</feature>
<evidence type="ECO:0000313" key="10">
    <source>
        <dbReference type="EMBL" id="KHG27185.1"/>
    </source>
</evidence>
<feature type="region of interest" description="Disordered" evidence="8">
    <location>
        <begin position="113"/>
        <end position="132"/>
    </location>
</feature>
<protein>
    <submittedName>
        <fullName evidence="10">Kinesin-like protein KIF2A</fullName>
    </submittedName>
</protein>
<sequence length="412" mass="46531">MKPLPLKASRDILRLMHHTYRNQGFQLFVSFFEIYGGKLFDLLSDRKKLFMREDGKQQVCIVGLQEYRASDVETIKDLIEKGNATRSTGTTGANEESSRSHAILQLAIKRSVDGNESKPPHLAGSERGADTTDNYKQTRMEGAEINKSLLALKECIRALDNDQGHIPFRGSKLTEVLRDSFMGNSRTVMISCISPSSGSCEHTLNTLRYADRVKSLSKGGNPKKDALSSSLNLKESTARPLSSVLPPALTSEDCINDTWPDQNERDDVATSEDSYEPEKLMWKKNGKPDQYNFSISEDKLRKPNGETRWKEPLRSDFKHSKSDDDLNALLQEEEDLVNAHRQQVEETMNIVKEEMNLLVEADQPGNHIDDYISRLNAILSQKAVGITQLQTRLSRFQNRLKEYNVLVSSSGY</sequence>
<dbReference type="FunFam" id="3.40.850.10:FF:000012">
    <property type="entry name" value="Kinesin-like protein"/>
    <property type="match status" value="1"/>
</dbReference>
<name>A0A0B0PQC0_GOSAR</name>
<dbReference type="GO" id="GO:0003777">
    <property type="term" value="F:microtubule motor activity"/>
    <property type="evidence" value="ECO:0007669"/>
    <property type="project" value="InterPro"/>
</dbReference>
<dbReference type="SUPFAM" id="SSF52540">
    <property type="entry name" value="P-loop containing nucleoside triphosphate hydrolases"/>
    <property type="match status" value="1"/>
</dbReference>
<evidence type="ECO:0000313" key="11">
    <source>
        <dbReference type="Proteomes" id="UP000032142"/>
    </source>
</evidence>
<keyword evidence="2" id="KW-0547">Nucleotide-binding</keyword>
<dbReference type="InterPro" id="IPR001752">
    <property type="entry name" value="Kinesin_motor_dom"/>
</dbReference>
<feature type="compositionally biased region" description="Basic and acidic residues" evidence="8">
    <location>
        <begin position="296"/>
        <end position="307"/>
    </location>
</feature>
<evidence type="ECO:0000259" key="9">
    <source>
        <dbReference type="PROSITE" id="PS50067"/>
    </source>
</evidence>
<gene>
    <name evidence="10" type="ORF">F383_02699</name>
</gene>
<evidence type="ECO:0000256" key="1">
    <source>
        <dbReference type="ARBA" id="ARBA00022701"/>
    </source>
</evidence>
<reference evidence="11" key="1">
    <citation type="submission" date="2014-09" db="EMBL/GenBank/DDBJ databases">
        <authorList>
            <person name="Mudge J."/>
            <person name="Ramaraj T."/>
            <person name="Lindquist I.E."/>
            <person name="Bharti A.K."/>
            <person name="Sundararajan A."/>
            <person name="Cameron C.T."/>
            <person name="Woodward J.E."/>
            <person name="May G.D."/>
            <person name="Brubaker C."/>
            <person name="Broadhvest J."/>
            <person name="Wilkins T.A."/>
        </authorList>
    </citation>
    <scope>NUCLEOTIDE SEQUENCE</scope>
    <source>
        <strain evidence="11">cv. AKA8401</strain>
    </source>
</reference>
<dbReference type="Proteomes" id="UP000032142">
    <property type="component" value="Unassembled WGS sequence"/>
</dbReference>
<dbReference type="Pfam" id="PF00225">
    <property type="entry name" value="Kinesin"/>
    <property type="match status" value="1"/>
</dbReference>
<dbReference type="GO" id="GO:0008017">
    <property type="term" value="F:microtubule binding"/>
    <property type="evidence" value="ECO:0007669"/>
    <property type="project" value="InterPro"/>
</dbReference>
<feature type="domain" description="Kinesin motor" evidence="9">
    <location>
        <begin position="1"/>
        <end position="216"/>
    </location>
</feature>
<evidence type="ECO:0000256" key="5">
    <source>
        <dbReference type="ARBA" id="ARBA00061030"/>
    </source>
</evidence>
<dbReference type="GO" id="GO:0005874">
    <property type="term" value="C:microtubule"/>
    <property type="evidence" value="ECO:0007669"/>
    <property type="project" value="UniProtKB-KW"/>
</dbReference>
<keyword evidence="11" id="KW-1185">Reference proteome</keyword>
<keyword evidence="7" id="KW-0175">Coiled coil</keyword>
<dbReference type="PROSITE" id="PS50067">
    <property type="entry name" value="KINESIN_MOTOR_2"/>
    <property type="match status" value="1"/>
</dbReference>
<dbReference type="GO" id="GO:0005524">
    <property type="term" value="F:ATP binding"/>
    <property type="evidence" value="ECO:0007669"/>
    <property type="project" value="UniProtKB-KW"/>
</dbReference>
<dbReference type="PANTHER" id="PTHR47971">
    <property type="entry name" value="KINESIN-RELATED PROTEIN 6"/>
    <property type="match status" value="1"/>
</dbReference>
<keyword evidence="4" id="KW-0505">Motor protein</keyword>
<dbReference type="GO" id="GO:1903338">
    <property type="term" value="P:regulation of cell wall organization or biogenesis"/>
    <property type="evidence" value="ECO:0007669"/>
    <property type="project" value="UniProtKB-ARBA"/>
</dbReference>
<dbReference type="EMBL" id="KN440202">
    <property type="protein sequence ID" value="KHG27185.1"/>
    <property type="molecule type" value="Genomic_DNA"/>
</dbReference>
<proteinExistence type="inferred from homology"/>
<dbReference type="GO" id="GO:0007018">
    <property type="term" value="P:microtubule-based movement"/>
    <property type="evidence" value="ECO:0007669"/>
    <property type="project" value="InterPro"/>
</dbReference>
<dbReference type="Gene3D" id="3.40.850.10">
    <property type="entry name" value="Kinesin motor domain"/>
    <property type="match status" value="1"/>
</dbReference>
<comment type="similarity">
    <text evidence="5">Belongs to the TRAFAC class myosin-kinesin ATPase superfamily. Kinesin family. KIN-13 subfamily.</text>
</comment>
<dbReference type="PANTHER" id="PTHR47971:SF9">
    <property type="entry name" value="KINESIN-LIKE PROTEIN KIN-13B"/>
    <property type="match status" value="1"/>
</dbReference>
<feature type="coiled-coil region" evidence="7">
    <location>
        <begin position="330"/>
        <end position="361"/>
    </location>
</feature>
<dbReference type="PRINTS" id="PR00380">
    <property type="entry name" value="KINESINHEAVY"/>
</dbReference>
<keyword evidence="3" id="KW-0067">ATP-binding</keyword>
<dbReference type="InterPro" id="IPR027417">
    <property type="entry name" value="P-loop_NTPase"/>
</dbReference>
<comment type="caution">
    <text evidence="6">Lacks conserved residue(s) required for the propagation of feature annotation.</text>
</comment>
<evidence type="ECO:0000256" key="4">
    <source>
        <dbReference type="ARBA" id="ARBA00023175"/>
    </source>
</evidence>
<evidence type="ECO:0000256" key="8">
    <source>
        <dbReference type="SAM" id="MobiDB-lite"/>
    </source>
</evidence>
<accession>A0A0B0PQC0</accession>
<dbReference type="InterPro" id="IPR027640">
    <property type="entry name" value="Kinesin-like_fam"/>
</dbReference>
<dbReference type="SMART" id="SM00129">
    <property type="entry name" value="KISc"/>
    <property type="match status" value="1"/>
</dbReference>